<dbReference type="InterPro" id="IPR001173">
    <property type="entry name" value="Glyco_trans_2-like"/>
</dbReference>
<dbReference type="GO" id="GO:0016757">
    <property type="term" value="F:glycosyltransferase activity"/>
    <property type="evidence" value="ECO:0007669"/>
    <property type="project" value="UniProtKB-KW"/>
</dbReference>
<keyword evidence="2" id="KW-0328">Glycosyltransferase</keyword>
<dbReference type="CDD" id="cd00761">
    <property type="entry name" value="Glyco_tranf_GTA_type"/>
    <property type="match status" value="1"/>
</dbReference>
<evidence type="ECO:0000313" key="2">
    <source>
        <dbReference type="EMBL" id="MDT0648870.1"/>
    </source>
</evidence>
<dbReference type="RefSeq" id="WP_311483048.1">
    <property type="nucleotide sequence ID" value="NZ_JAVRHP010000005.1"/>
</dbReference>
<reference evidence="2 3" key="1">
    <citation type="submission" date="2023-09" db="EMBL/GenBank/DDBJ databases">
        <authorList>
            <person name="Rey-Velasco X."/>
        </authorList>
    </citation>
    <scope>NUCLEOTIDE SEQUENCE [LARGE SCALE GENOMIC DNA]</scope>
    <source>
        <strain evidence="2 3">F297</strain>
    </source>
</reference>
<keyword evidence="3" id="KW-1185">Reference proteome</keyword>
<dbReference type="InterPro" id="IPR029044">
    <property type="entry name" value="Nucleotide-diphossugar_trans"/>
</dbReference>
<dbReference type="SUPFAM" id="SSF53448">
    <property type="entry name" value="Nucleotide-diphospho-sugar transferases"/>
    <property type="match status" value="1"/>
</dbReference>
<dbReference type="EC" id="2.4.-.-" evidence="2"/>
<name>A0ABU3CRA0_9FLAO</name>
<dbReference type="Pfam" id="PF00535">
    <property type="entry name" value="Glycos_transf_2"/>
    <property type="match status" value="1"/>
</dbReference>
<keyword evidence="2" id="KW-0808">Transferase</keyword>
<protein>
    <submittedName>
        <fullName evidence="2">Glycosyltransferase</fullName>
        <ecNumber evidence="2">2.4.-.-</ecNumber>
    </submittedName>
</protein>
<gene>
    <name evidence="2" type="ORF">RM529_01855</name>
</gene>
<evidence type="ECO:0000313" key="3">
    <source>
        <dbReference type="Proteomes" id="UP001248819"/>
    </source>
</evidence>
<proteinExistence type="predicted"/>
<sequence length="332" mass="38508">MNFSLIICTYQRPQALLKLLNSIQEQYLYPHQILIIDGSTDQNTEKILRENQFENLECFQVSEEDRGLTKQRNFGIKKVAASSEIVCFLDDDIVLTPSYFENLISTYIEFPDTVGVGGYIIDDVEWRESDIPKVAFDEFYLDGWKRKLGSRNVLRKKLNLLSNKPPGYMPDFSNGFSTGFLPPSGKTYPVEFFMGGVASYKADLFKKINFSEYFQGYGLYEDMDFCLRASNVGKLYVNTNAKLYHYHEEGGRPNKFKYGEMVLRNGWYVWRVKFRNPPLKAKFKWHATAWLLTLIRLGNVVSTSEKKAAFTESLGRISGWWSLLWNKPKVPR</sequence>
<accession>A0ABU3CRA0</accession>
<organism evidence="2 3">
    <name type="scientific">Autumnicola edwardsiae</name>
    <dbReference type="NCBI Taxonomy" id="3075594"/>
    <lineage>
        <taxon>Bacteria</taxon>
        <taxon>Pseudomonadati</taxon>
        <taxon>Bacteroidota</taxon>
        <taxon>Flavobacteriia</taxon>
        <taxon>Flavobacteriales</taxon>
        <taxon>Flavobacteriaceae</taxon>
        <taxon>Autumnicola</taxon>
    </lineage>
</organism>
<dbReference type="PANTHER" id="PTHR43685">
    <property type="entry name" value="GLYCOSYLTRANSFERASE"/>
    <property type="match status" value="1"/>
</dbReference>
<comment type="caution">
    <text evidence="2">The sequence shown here is derived from an EMBL/GenBank/DDBJ whole genome shotgun (WGS) entry which is preliminary data.</text>
</comment>
<feature type="domain" description="Glycosyltransferase 2-like" evidence="1">
    <location>
        <begin position="4"/>
        <end position="129"/>
    </location>
</feature>
<dbReference type="EMBL" id="JAVRHP010000005">
    <property type="protein sequence ID" value="MDT0648870.1"/>
    <property type="molecule type" value="Genomic_DNA"/>
</dbReference>
<dbReference type="InterPro" id="IPR050834">
    <property type="entry name" value="Glycosyltransf_2"/>
</dbReference>
<dbReference type="Gene3D" id="3.90.550.10">
    <property type="entry name" value="Spore Coat Polysaccharide Biosynthesis Protein SpsA, Chain A"/>
    <property type="match status" value="1"/>
</dbReference>
<evidence type="ECO:0000259" key="1">
    <source>
        <dbReference type="Pfam" id="PF00535"/>
    </source>
</evidence>
<dbReference type="PANTHER" id="PTHR43685:SF2">
    <property type="entry name" value="GLYCOSYLTRANSFERASE 2-LIKE DOMAIN-CONTAINING PROTEIN"/>
    <property type="match status" value="1"/>
</dbReference>
<dbReference type="Proteomes" id="UP001248819">
    <property type="component" value="Unassembled WGS sequence"/>
</dbReference>